<dbReference type="eggNOG" id="COG0433">
    <property type="taxonomic scope" value="Bacteria"/>
</dbReference>
<dbReference type="HOGENOM" id="CLU_018433_0_0_6"/>
<dbReference type="AlphaFoldDB" id="Q2S6R1"/>
<dbReference type="EMBL" id="CP000155">
    <property type="protein sequence ID" value="ABC33663.1"/>
    <property type="molecule type" value="Genomic_DNA"/>
</dbReference>
<name>Q2S6R1_HAHCH</name>
<gene>
    <name evidence="1" type="ordered locus">HCH_07050</name>
</gene>
<keyword evidence="2" id="KW-1185">Reference proteome</keyword>
<accession>Q2S6R1</accession>
<evidence type="ECO:0000313" key="1">
    <source>
        <dbReference type="EMBL" id="ABC33663.1"/>
    </source>
</evidence>
<dbReference type="InterPro" id="IPR017647">
    <property type="entry name" value="Dnd_assoc_3"/>
</dbReference>
<organism evidence="1 2">
    <name type="scientific">Hahella chejuensis (strain KCTC 2396)</name>
    <dbReference type="NCBI Taxonomy" id="349521"/>
    <lineage>
        <taxon>Bacteria</taxon>
        <taxon>Pseudomonadati</taxon>
        <taxon>Pseudomonadota</taxon>
        <taxon>Gammaproteobacteria</taxon>
        <taxon>Oceanospirillales</taxon>
        <taxon>Hahellaceae</taxon>
        <taxon>Hahella</taxon>
    </lineage>
</organism>
<evidence type="ECO:0000313" key="2">
    <source>
        <dbReference type="Proteomes" id="UP000000238"/>
    </source>
</evidence>
<dbReference type="KEGG" id="hch:HCH_07050"/>
<dbReference type="NCBIfam" id="TIGR03238">
    <property type="entry name" value="dnd_assoc_3"/>
    <property type="match status" value="1"/>
</dbReference>
<reference evidence="1 2" key="1">
    <citation type="journal article" date="2005" name="Nucleic Acids Res.">
        <title>Genomic blueprint of Hahella chejuensis, a marine microbe producing an algicidal agent.</title>
        <authorList>
            <person name="Jeong H."/>
            <person name="Yim J.H."/>
            <person name="Lee C."/>
            <person name="Choi S.-H."/>
            <person name="Park Y.K."/>
            <person name="Yoon S.H."/>
            <person name="Hur C.-G."/>
            <person name="Kang H.-Y."/>
            <person name="Kim D."/>
            <person name="Lee H.H."/>
            <person name="Park K.H."/>
            <person name="Park S.-H."/>
            <person name="Park H.-S."/>
            <person name="Lee H.K."/>
            <person name="Oh T.K."/>
            <person name="Kim J.F."/>
        </authorList>
    </citation>
    <scope>NUCLEOTIDE SEQUENCE [LARGE SCALE GENOMIC DNA]</scope>
    <source>
        <strain evidence="1 2">KCTC 2396</strain>
    </source>
</reference>
<evidence type="ECO:0008006" key="3">
    <source>
        <dbReference type="Google" id="ProtNLM"/>
    </source>
</evidence>
<dbReference type="STRING" id="349521.HCH_07050"/>
<sequence>MPIWRHHGRYMNFHALLGTLAKSSAQAVSTLKKHSPDIEALRSYLYVKTEIETRFVDALNQRLPIGTILFLCGSSGDGKSEILRRHYDKFSVDNRFYLDATHSFKPDQNAVEALDQLFDEHNASNKPLIVGINIGMMFNFQNTGADRHAAIKEAIGRFIKGDRDVGRYRFLSFEDYPKFSLEEGKVGSDFISKLLAKVTASSSENPLYAAYLCDEKNHHKLEYQNYRILQEESVQKLIVKTLLYVRLKYDQFFSARAIMDFIHNLIAGDSILFDNLFSSSSGELSESLSHLDPCLRRTQKIDEFVVQRSLNISDREFEYFKIEYQARYGAVEMSPRSWIRAFYLLRYIDLGNNYHQKFSLDFENIIFEDYINIWQLHHSLSDKKKLRGFYNKTLIASLTKFANRLVPKLVGDGLYLAERNGVTISATVSIGMDSKALEESNSGQIHCFKAALKVEDKSIEPFPITVSFLELTERILAGYRPNRHDKNTVVILEEVVEKITKIASKSKALYFHKDGGDWSLQFEDDEFVAETY</sequence>
<dbReference type="Proteomes" id="UP000000238">
    <property type="component" value="Chromosome"/>
</dbReference>
<dbReference type="REBASE" id="330784">
    <property type="entry name" value="HchDptFP"/>
</dbReference>
<protein>
    <recommendedName>
        <fullName evidence="3">DNA phosphorothioation-dependent restriction protein DptF</fullName>
    </recommendedName>
</protein>
<proteinExistence type="predicted"/>